<protein>
    <recommendedName>
        <fullName evidence="4">Minor tail protein</fullName>
    </recommendedName>
</protein>
<evidence type="ECO:0000256" key="1">
    <source>
        <dbReference type="SAM" id="MobiDB-lite"/>
    </source>
</evidence>
<evidence type="ECO:0000313" key="2">
    <source>
        <dbReference type="EMBL" id="MDX3037302.1"/>
    </source>
</evidence>
<gene>
    <name evidence="2" type="ORF">PV383_08980</name>
</gene>
<comment type="caution">
    <text evidence="2">The sequence shown here is derived from an EMBL/GenBank/DDBJ whole genome shotgun (WGS) entry which is preliminary data.</text>
</comment>
<reference evidence="2 3" key="1">
    <citation type="journal article" date="2023" name="Microb. Genom.">
        <title>Mesoterricola silvestris gen. nov., sp. nov., Mesoterricola sediminis sp. nov., Geothrix oryzae sp. nov., Geothrix edaphica sp. nov., Geothrix rubra sp. nov., and Geothrix limicola sp. nov., six novel members of Acidobacteriota isolated from soils.</title>
        <authorList>
            <person name="Weisberg A.J."/>
            <person name="Pearce E."/>
            <person name="Kramer C.G."/>
            <person name="Chang J.H."/>
            <person name="Clarke C.R."/>
        </authorList>
    </citation>
    <scope>NUCLEOTIDE SEQUENCE [LARGE SCALE GENOMIC DNA]</scope>
    <source>
        <strain evidence="2 3">NE20-4-1</strain>
    </source>
</reference>
<name>A0ABU4ML63_9ACTN</name>
<keyword evidence="3" id="KW-1185">Reference proteome</keyword>
<feature type="region of interest" description="Disordered" evidence="1">
    <location>
        <begin position="148"/>
        <end position="191"/>
    </location>
</feature>
<dbReference type="Proteomes" id="UP001282474">
    <property type="component" value="Unassembled WGS sequence"/>
</dbReference>
<dbReference type="RefSeq" id="WP_196791476.1">
    <property type="nucleotide sequence ID" value="NZ_JABXWI010000001.1"/>
</dbReference>
<organism evidence="2 3">
    <name type="scientific">Streptomyces caniscabiei</name>
    <dbReference type="NCBI Taxonomy" id="2746961"/>
    <lineage>
        <taxon>Bacteria</taxon>
        <taxon>Bacillati</taxon>
        <taxon>Actinomycetota</taxon>
        <taxon>Actinomycetes</taxon>
        <taxon>Kitasatosporales</taxon>
        <taxon>Streptomycetaceae</taxon>
        <taxon>Streptomyces</taxon>
    </lineage>
</organism>
<evidence type="ECO:0008006" key="4">
    <source>
        <dbReference type="Google" id="ProtNLM"/>
    </source>
</evidence>
<proteinExistence type="predicted"/>
<feature type="compositionally biased region" description="Pro residues" evidence="1">
    <location>
        <begin position="151"/>
        <end position="160"/>
    </location>
</feature>
<accession>A0ABU4ML63</accession>
<dbReference type="EMBL" id="JARAWJ010000005">
    <property type="protein sequence ID" value="MDX3037302.1"/>
    <property type="molecule type" value="Genomic_DNA"/>
</dbReference>
<evidence type="ECO:0000313" key="3">
    <source>
        <dbReference type="Proteomes" id="UP001282474"/>
    </source>
</evidence>
<sequence length="312" mass="32336">MSDPADLLGGLLARAQAGGGGGSEVVSAQVADVTESGRVNLQLGNGDLLLEVACPDSYRSRAAGDWVAVRMSARPVVLWRLGPDPVSTEDTAIEEIATQAAIDTQVVRAATYGTGAPSGSGWQQATEVHVRKVDGKLEVYFKVGSVADPSPGTPDVPAPRPVTISPTDSGSWRNGKPDEYAASPTQGDWTGRGNRRGAWFYGSAIQNACSGKTVASMKVSFSRKKGSGVNAKRPLHLYLHDHSSPPSGQLDLDAGPEELLSLSVGATGTATLPASWRSQLASGAAKGLAIYANGSRDYMAVTGGRITITFSA</sequence>